<sequence>MGIGPSIDPSGVGATGLLWLFFSYGYALFYAANMIGEGSELLLLVPSMAGLVGGVVLPLLGAVPDGAIILFSGLGSIEVAQESLSVGIGALAGSTIMLLTIPWALSIFAGRVDIEEGKPRYKKKPKLDPDHSVSETLSNTGVFLSNEIRHGGLVMALTTAPYFFIQIPAMFMKGSTQDIANGEHYWSLSALILCLLGLVYYMHLQLQFSDEGQDRDKRIAIAKKTLQAGKMSLRGVLKSSLESYESNRRGFSYDDYGAVNSTEPTPESLAMLRELLVDAFTAYDTDHNGTLERGEIRVFLKDFHENIEEDEVNIILKKIDVDQNNVISLDEFAILCYHLIIVEENGNDDSDVVASQGTRRQSLTSNNAFKRSVRSIISSEDDEDGEEVEEIPEELHDLSPEEQQKAIKVKAFKMLAIGTLMVVYFSDPMVDVMQEIAVQANIPAFYVSFVLAPLASNSSEVVASMFYAAKKTRKTMTVSLSALEGAACMNNTFCLCIFMGLIYVRGLAWQYTAETAAIVVVQFIMAYLVQGEVMTTGRAIGVLFLFPLSLIFVATLEFFGFD</sequence>
<dbReference type="Gene3D" id="1.10.238.10">
    <property type="entry name" value="EF-hand"/>
    <property type="match status" value="1"/>
</dbReference>
<feature type="transmembrane region" description="Helical" evidence="8">
    <location>
        <begin position="480"/>
        <end position="503"/>
    </location>
</feature>
<evidence type="ECO:0000256" key="6">
    <source>
        <dbReference type="ARBA" id="ARBA00023065"/>
    </source>
</evidence>
<feature type="transmembrane region" description="Helical" evidence="8">
    <location>
        <begin position="509"/>
        <end position="529"/>
    </location>
</feature>
<dbReference type="InterPro" id="IPR004837">
    <property type="entry name" value="NaCa_Exmemb"/>
</dbReference>
<dbReference type="EMBL" id="HBIX01035436">
    <property type="protein sequence ID" value="CAE0730407.1"/>
    <property type="molecule type" value="Transcribed_RNA"/>
</dbReference>
<reference evidence="10" key="1">
    <citation type="submission" date="2021-01" db="EMBL/GenBank/DDBJ databases">
        <authorList>
            <person name="Corre E."/>
            <person name="Pelletier E."/>
            <person name="Niang G."/>
            <person name="Scheremetjew M."/>
            <person name="Finn R."/>
            <person name="Kale V."/>
            <person name="Holt S."/>
            <person name="Cochrane G."/>
            <person name="Meng A."/>
            <person name="Brown T."/>
            <person name="Cohen L."/>
        </authorList>
    </citation>
    <scope>NUCLEOTIDE SEQUENCE</scope>
    <source>
        <strain evidence="10">10249 10 AB</strain>
    </source>
</reference>
<protein>
    <recommendedName>
        <fullName evidence="9">EF-hand domain-containing protein</fullName>
    </recommendedName>
</protein>
<dbReference type="InterPro" id="IPR002048">
    <property type="entry name" value="EF_hand_dom"/>
</dbReference>
<dbReference type="PANTHER" id="PTHR31503">
    <property type="entry name" value="VACUOLAR CALCIUM ION TRANSPORTER"/>
    <property type="match status" value="1"/>
</dbReference>
<dbReference type="SUPFAM" id="SSF47473">
    <property type="entry name" value="EF-hand"/>
    <property type="match status" value="1"/>
</dbReference>
<dbReference type="GO" id="GO:0015369">
    <property type="term" value="F:calcium:proton antiporter activity"/>
    <property type="evidence" value="ECO:0007669"/>
    <property type="project" value="TreeGrafter"/>
</dbReference>
<evidence type="ECO:0000256" key="8">
    <source>
        <dbReference type="SAM" id="Phobius"/>
    </source>
</evidence>
<keyword evidence="3 8" id="KW-0812">Transmembrane</keyword>
<feature type="transmembrane region" description="Helical" evidence="8">
    <location>
        <begin position="541"/>
        <end position="561"/>
    </location>
</feature>
<feature type="transmembrane region" description="Helical" evidence="8">
    <location>
        <begin position="407"/>
        <end position="425"/>
    </location>
</feature>
<keyword evidence="5 8" id="KW-1133">Transmembrane helix</keyword>
<keyword evidence="2" id="KW-0813">Transport</keyword>
<dbReference type="Pfam" id="PF01699">
    <property type="entry name" value="Na_Ca_ex"/>
    <property type="match status" value="1"/>
</dbReference>
<dbReference type="GO" id="GO:0012505">
    <property type="term" value="C:endomembrane system"/>
    <property type="evidence" value="ECO:0007669"/>
    <property type="project" value="UniProtKB-SubCell"/>
</dbReference>
<keyword evidence="4" id="KW-0106">Calcium</keyword>
<name>A0A7S4AXY4_9STRA</name>
<dbReference type="GO" id="GO:0016020">
    <property type="term" value="C:membrane"/>
    <property type="evidence" value="ECO:0007669"/>
    <property type="project" value="InterPro"/>
</dbReference>
<feature type="transmembrane region" description="Helical" evidence="8">
    <location>
        <begin position="445"/>
        <end position="468"/>
    </location>
</feature>
<evidence type="ECO:0000256" key="1">
    <source>
        <dbReference type="ARBA" id="ARBA00004127"/>
    </source>
</evidence>
<evidence type="ECO:0000256" key="5">
    <source>
        <dbReference type="ARBA" id="ARBA00022989"/>
    </source>
</evidence>
<keyword evidence="7 8" id="KW-0472">Membrane</keyword>
<feature type="transmembrane region" description="Helical" evidence="8">
    <location>
        <begin position="184"/>
        <end position="202"/>
    </location>
</feature>
<dbReference type="AlphaFoldDB" id="A0A7S4AXY4"/>
<dbReference type="GO" id="GO:0005509">
    <property type="term" value="F:calcium ion binding"/>
    <property type="evidence" value="ECO:0007669"/>
    <property type="project" value="InterPro"/>
</dbReference>
<evidence type="ECO:0000256" key="2">
    <source>
        <dbReference type="ARBA" id="ARBA00022448"/>
    </source>
</evidence>
<dbReference type="PANTHER" id="PTHR31503:SF36">
    <property type="entry name" value="SODIUM_CALCIUM EXCHANGER MEMBRANE REGION DOMAIN-CONTAINING PROTEIN"/>
    <property type="match status" value="1"/>
</dbReference>
<dbReference type="PROSITE" id="PS50222">
    <property type="entry name" value="EF_HAND_2"/>
    <property type="match status" value="2"/>
</dbReference>
<proteinExistence type="predicted"/>
<keyword evidence="6" id="KW-0406">Ion transport</keyword>
<dbReference type="InterPro" id="IPR018247">
    <property type="entry name" value="EF_Hand_1_Ca_BS"/>
</dbReference>
<dbReference type="CDD" id="cd00051">
    <property type="entry name" value="EFh"/>
    <property type="match status" value="1"/>
</dbReference>
<dbReference type="InterPro" id="IPR004713">
    <property type="entry name" value="CaH_exchang"/>
</dbReference>
<evidence type="ECO:0000256" key="3">
    <source>
        <dbReference type="ARBA" id="ARBA00022692"/>
    </source>
</evidence>
<feature type="transmembrane region" description="Helical" evidence="8">
    <location>
        <begin position="83"/>
        <end position="110"/>
    </location>
</feature>
<gene>
    <name evidence="10" type="ORF">PAUS00366_LOCUS23193</name>
</gene>
<feature type="transmembrane region" description="Helical" evidence="8">
    <location>
        <begin position="41"/>
        <end position="63"/>
    </location>
</feature>
<feature type="transmembrane region" description="Helical" evidence="8">
    <location>
        <begin position="153"/>
        <end position="172"/>
    </location>
</feature>
<dbReference type="PROSITE" id="PS00018">
    <property type="entry name" value="EF_HAND_1"/>
    <property type="match status" value="2"/>
</dbReference>
<evidence type="ECO:0000256" key="7">
    <source>
        <dbReference type="ARBA" id="ARBA00023136"/>
    </source>
</evidence>
<feature type="domain" description="EF-hand" evidence="9">
    <location>
        <begin position="307"/>
        <end position="342"/>
    </location>
</feature>
<evidence type="ECO:0000259" key="9">
    <source>
        <dbReference type="PROSITE" id="PS50222"/>
    </source>
</evidence>
<comment type="subcellular location">
    <subcellularLocation>
        <location evidence="1">Endomembrane system</location>
        <topology evidence="1">Multi-pass membrane protein</topology>
    </subcellularLocation>
</comment>
<feature type="transmembrane region" description="Helical" evidence="8">
    <location>
        <begin position="12"/>
        <end position="29"/>
    </location>
</feature>
<dbReference type="InterPro" id="IPR011992">
    <property type="entry name" value="EF-hand-dom_pair"/>
</dbReference>
<evidence type="ECO:0000256" key="4">
    <source>
        <dbReference type="ARBA" id="ARBA00022837"/>
    </source>
</evidence>
<dbReference type="GO" id="GO:0006874">
    <property type="term" value="P:intracellular calcium ion homeostasis"/>
    <property type="evidence" value="ECO:0007669"/>
    <property type="project" value="TreeGrafter"/>
</dbReference>
<accession>A0A7S4AXY4</accession>
<organism evidence="10">
    <name type="scientific">Pseudo-nitzschia australis</name>
    <dbReference type="NCBI Taxonomy" id="44445"/>
    <lineage>
        <taxon>Eukaryota</taxon>
        <taxon>Sar</taxon>
        <taxon>Stramenopiles</taxon>
        <taxon>Ochrophyta</taxon>
        <taxon>Bacillariophyta</taxon>
        <taxon>Bacillariophyceae</taxon>
        <taxon>Bacillariophycidae</taxon>
        <taxon>Bacillariales</taxon>
        <taxon>Bacillariaceae</taxon>
        <taxon>Pseudo-nitzschia</taxon>
    </lineage>
</organism>
<dbReference type="SMART" id="SM00054">
    <property type="entry name" value="EFh"/>
    <property type="match status" value="2"/>
</dbReference>
<evidence type="ECO:0000313" key="10">
    <source>
        <dbReference type="EMBL" id="CAE0730407.1"/>
    </source>
</evidence>
<dbReference type="Pfam" id="PF13499">
    <property type="entry name" value="EF-hand_7"/>
    <property type="match status" value="1"/>
</dbReference>
<feature type="domain" description="EF-hand" evidence="9">
    <location>
        <begin position="271"/>
        <end position="306"/>
    </location>
</feature>